<protein>
    <recommendedName>
        <fullName evidence="2">OmpR/PhoB-type domain-containing protein</fullName>
    </recommendedName>
</protein>
<reference evidence="4" key="1">
    <citation type="submission" date="2017-09" db="EMBL/GenBank/DDBJ databases">
        <title>Depth-based differentiation of microbial function through sediment-hosted aquifers and enrichment of novel symbionts in the deep terrestrial subsurface.</title>
        <authorList>
            <person name="Probst A.J."/>
            <person name="Ladd B."/>
            <person name="Jarett J.K."/>
            <person name="Geller-Mcgrath D.E."/>
            <person name="Sieber C.M.K."/>
            <person name="Emerson J.B."/>
            <person name="Anantharaman K."/>
            <person name="Thomas B.C."/>
            <person name="Malmstrom R."/>
            <person name="Stieglmeier M."/>
            <person name="Klingl A."/>
            <person name="Woyke T."/>
            <person name="Ryan C.M."/>
            <person name="Banfield J.F."/>
        </authorList>
    </citation>
    <scope>NUCLEOTIDE SEQUENCE [LARGE SCALE GENOMIC DNA]</scope>
</reference>
<dbReference type="GO" id="GO:0003677">
    <property type="term" value="F:DNA binding"/>
    <property type="evidence" value="ECO:0007669"/>
    <property type="project" value="UniProtKB-KW"/>
</dbReference>
<dbReference type="GO" id="GO:0006355">
    <property type="term" value="P:regulation of DNA-templated transcription"/>
    <property type="evidence" value="ECO:0007669"/>
    <property type="project" value="InterPro"/>
</dbReference>
<proteinExistence type="predicted"/>
<dbReference type="Gene3D" id="1.10.10.10">
    <property type="entry name" value="Winged helix-like DNA-binding domain superfamily/Winged helix DNA-binding domain"/>
    <property type="match status" value="1"/>
</dbReference>
<dbReference type="InterPro" id="IPR036388">
    <property type="entry name" value="WH-like_DNA-bd_sf"/>
</dbReference>
<dbReference type="AlphaFoldDB" id="A0A2M7QCJ7"/>
<accession>A0A2M7QCJ7</accession>
<dbReference type="EMBL" id="PFLF01000068">
    <property type="protein sequence ID" value="PIY68941.1"/>
    <property type="molecule type" value="Genomic_DNA"/>
</dbReference>
<dbReference type="InterPro" id="IPR016032">
    <property type="entry name" value="Sig_transdc_resp-reg_C-effctor"/>
</dbReference>
<evidence type="ECO:0000313" key="3">
    <source>
        <dbReference type="EMBL" id="PIY68941.1"/>
    </source>
</evidence>
<comment type="caution">
    <text evidence="3">The sequence shown here is derived from an EMBL/GenBank/DDBJ whole genome shotgun (WGS) entry which is preliminary data.</text>
</comment>
<feature type="domain" description="OmpR/PhoB-type" evidence="2">
    <location>
        <begin position="58"/>
        <end position="131"/>
    </location>
</feature>
<sequence length="133" mass="15214">MGEIYSYLSKIGLIQQVGVQNRIAPLCILPYLKASVGAEELSIVNGTIRYQNRNVSSSFSPQEATVLMVLLNRKSVLVTREIIARALWKEKWIEQYSDWAIDKLFSRLRQSMRRCGVPSIIIRVKKGRGFQIN</sequence>
<name>A0A2M7QCJ7_9BACT</name>
<dbReference type="Proteomes" id="UP000230108">
    <property type="component" value="Unassembled WGS sequence"/>
</dbReference>
<gene>
    <name evidence="3" type="ORF">COY90_03260</name>
</gene>
<keyword evidence="1" id="KW-0238">DNA-binding</keyword>
<organism evidence="3 4">
    <name type="scientific">Candidatus Roizmanbacteria bacterium CG_4_10_14_0_8_um_filter_39_9</name>
    <dbReference type="NCBI Taxonomy" id="1974829"/>
    <lineage>
        <taxon>Bacteria</taxon>
        <taxon>Candidatus Roizmaniibacteriota</taxon>
    </lineage>
</organism>
<dbReference type="InterPro" id="IPR001867">
    <property type="entry name" value="OmpR/PhoB-type_DNA-bd"/>
</dbReference>
<dbReference type="GO" id="GO:0000160">
    <property type="term" value="P:phosphorelay signal transduction system"/>
    <property type="evidence" value="ECO:0007669"/>
    <property type="project" value="InterPro"/>
</dbReference>
<evidence type="ECO:0000313" key="4">
    <source>
        <dbReference type="Proteomes" id="UP000230108"/>
    </source>
</evidence>
<dbReference type="Pfam" id="PF00486">
    <property type="entry name" value="Trans_reg_C"/>
    <property type="match status" value="1"/>
</dbReference>
<evidence type="ECO:0000256" key="1">
    <source>
        <dbReference type="ARBA" id="ARBA00023125"/>
    </source>
</evidence>
<evidence type="ECO:0000259" key="2">
    <source>
        <dbReference type="Pfam" id="PF00486"/>
    </source>
</evidence>
<dbReference type="SUPFAM" id="SSF46894">
    <property type="entry name" value="C-terminal effector domain of the bipartite response regulators"/>
    <property type="match status" value="1"/>
</dbReference>